<keyword evidence="4" id="KW-1185">Reference proteome</keyword>
<protein>
    <recommendedName>
        <fullName evidence="1">ARID domain-containing protein</fullName>
    </recommendedName>
</protein>
<accession>T1EII5</accession>
<dbReference type="SMART" id="SM00501">
    <property type="entry name" value="BRIGHT"/>
    <property type="match status" value="1"/>
</dbReference>
<proteinExistence type="predicted"/>
<dbReference type="EnsemblMetazoa" id="HelroT137241">
    <property type="protein sequence ID" value="HelroP137241"/>
    <property type="gene ID" value="HelroG137241"/>
</dbReference>
<dbReference type="eggNOG" id="KOG2510">
    <property type="taxonomic scope" value="Eukaryota"/>
</dbReference>
<dbReference type="CDD" id="cd16865">
    <property type="entry name" value="ARID_ARID1A-like"/>
    <property type="match status" value="1"/>
</dbReference>
<evidence type="ECO:0000259" key="1">
    <source>
        <dbReference type="PROSITE" id="PS51011"/>
    </source>
</evidence>
<dbReference type="STRING" id="6412.T1EII5"/>
<dbReference type="OMA" id="TILPFEC"/>
<evidence type="ECO:0000313" key="4">
    <source>
        <dbReference type="Proteomes" id="UP000015101"/>
    </source>
</evidence>
<dbReference type="PANTHER" id="PTHR12656">
    <property type="entry name" value="BRG-1 ASSOCIATED FACTOR 250 BAF250"/>
    <property type="match status" value="1"/>
</dbReference>
<dbReference type="Pfam" id="PF01388">
    <property type="entry name" value="ARID"/>
    <property type="match status" value="1"/>
</dbReference>
<dbReference type="InParanoid" id="T1EII5"/>
<evidence type="ECO:0000313" key="3">
    <source>
        <dbReference type="EnsemblMetazoa" id="HelroP137241"/>
    </source>
</evidence>
<reference evidence="3" key="3">
    <citation type="submission" date="2015-06" db="UniProtKB">
        <authorList>
            <consortium name="EnsemblMetazoa"/>
        </authorList>
    </citation>
    <scope>IDENTIFICATION</scope>
</reference>
<dbReference type="PROSITE" id="PS51011">
    <property type="entry name" value="ARID"/>
    <property type="match status" value="1"/>
</dbReference>
<dbReference type="SMART" id="SM01014">
    <property type="entry name" value="ARID"/>
    <property type="match status" value="1"/>
</dbReference>
<dbReference type="InterPro" id="IPR001606">
    <property type="entry name" value="ARID_dom"/>
</dbReference>
<dbReference type="InterPro" id="IPR021906">
    <property type="entry name" value="BAF250/Osa"/>
</dbReference>
<dbReference type="InterPro" id="IPR036431">
    <property type="entry name" value="ARID_dom_sf"/>
</dbReference>
<name>T1EII5_HELRO</name>
<dbReference type="GO" id="GO:0016514">
    <property type="term" value="C:SWI/SNF complex"/>
    <property type="evidence" value="ECO:0007669"/>
    <property type="project" value="InterPro"/>
</dbReference>
<dbReference type="EMBL" id="KB096365">
    <property type="protein sequence ID" value="ESO05293.1"/>
    <property type="molecule type" value="Genomic_DNA"/>
</dbReference>
<dbReference type="GO" id="GO:0006338">
    <property type="term" value="P:chromatin remodeling"/>
    <property type="evidence" value="ECO:0007669"/>
    <property type="project" value="InterPro"/>
</dbReference>
<gene>
    <name evidence="3" type="primary">20196385</name>
    <name evidence="2" type="ORF">HELRODRAFT_137241</name>
</gene>
<dbReference type="KEGG" id="hro:HELRODRAFT_137241"/>
<evidence type="ECO:0000313" key="2">
    <source>
        <dbReference type="EMBL" id="ESO05293.1"/>
    </source>
</evidence>
<dbReference type="SUPFAM" id="SSF46774">
    <property type="entry name" value="ARID-like"/>
    <property type="match status" value="1"/>
</dbReference>
<dbReference type="AlphaFoldDB" id="T1EII5"/>
<sequence>NEAFVKLMEMGDEPDRRNFLHDLFVFMESKQSPIIAVPTVSKQPIDLFKLYCIVKKFGGMVEVSKNKKWRDVSSALNMGPSSSAGFVVKKNYGKSIFPFECFHDRGNIDPAPILA</sequence>
<dbReference type="GeneID" id="20196385"/>
<dbReference type="Gene3D" id="1.10.150.60">
    <property type="entry name" value="ARID DNA-binding domain"/>
    <property type="match status" value="1"/>
</dbReference>
<dbReference type="HOGENOM" id="CLU_168394_0_0_1"/>
<dbReference type="Proteomes" id="UP000015101">
    <property type="component" value="Unassembled WGS sequence"/>
</dbReference>
<dbReference type="RefSeq" id="XP_009016608.1">
    <property type="nucleotide sequence ID" value="XM_009018360.1"/>
</dbReference>
<dbReference type="GO" id="GO:0003677">
    <property type="term" value="F:DNA binding"/>
    <property type="evidence" value="ECO:0007669"/>
    <property type="project" value="InterPro"/>
</dbReference>
<dbReference type="CTD" id="20196385"/>
<dbReference type="GO" id="GO:0035060">
    <property type="term" value="C:brahma complex"/>
    <property type="evidence" value="ECO:0007669"/>
    <property type="project" value="InterPro"/>
</dbReference>
<reference evidence="2 4" key="2">
    <citation type="journal article" date="2013" name="Nature">
        <title>Insights into bilaterian evolution from three spiralian genomes.</title>
        <authorList>
            <person name="Simakov O."/>
            <person name="Marletaz F."/>
            <person name="Cho S.J."/>
            <person name="Edsinger-Gonzales E."/>
            <person name="Havlak P."/>
            <person name="Hellsten U."/>
            <person name="Kuo D.H."/>
            <person name="Larsson T."/>
            <person name="Lv J."/>
            <person name="Arendt D."/>
            <person name="Savage R."/>
            <person name="Osoegawa K."/>
            <person name="de Jong P."/>
            <person name="Grimwood J."/>
            <person name="Chapman J.A."/>
            <person name="Shapiro H."/>
            <person name="Aerts A."/>
            <person name="Otillar R.P."/>
            <person name="Terry A.Y."/>
            <person name="Boore J.L."/>
            <person name="Grigoriev I.V."/>
            <person name="Lindberg D.R."/>
            <person name="Seaver E.C."/>
            <person name="Weisblat D.A."/>
            <person name="Putnam N.H."/>
            <person name="Rokhsar D.S."/>
        </authorList>
    </citation>
    <scope>NUCLEOTIDE SEQUENCE</scope>
</reference>
<feature type="domain" description="ARID" evidence="1">
    <location>
        <begin position="13"/>
        <end position="104"/>
    </location>
</feature>
<dbReference type="EMBL" id="AMQM01003911">
    <property type="status" value="NOT_ANNOTATED_CDS"/>
    <property type="molecule type" value="Genomic_DNA"/>
</dbReference>
<reference evidence="4" key="1">
    <citation type="submission" date="2012-12" db="EMBL/GenBank/DDBJ databases">
        <authorList>
            <person name="Hellsten U."/>
            <person name="Grimwood J."/>
            <person name="Chapman J.A."/>
            <person name="Shapiro H."/>
            <person name="Aerts A."/>
            <person name="Otillar R.P."/>
            <person name="Terry A.Y."/>
            <person name="Boore J.L."/>
            <person name="Simakov O."/>
            <person name="Marletaz F."/>
            <person name="Cho S.-J."/>
            <person name="Edsinger-Gonzales E."/>
            <person name="Havlak P."/>
            <person name="Kuo D.-H."/>
            <person name="Larsson T."/>
            <person name="Lv J."/>
            <person name="Arendt D."/>
            <person name="Savage R."/>
            <person name="Osoegawa K."/>
            <person name="de Jong P."/>
            <person name="Lindberg D.R."/>
            <person name="Seaver E.C."/>
            <person name="Weisblat D.A."/>
            <person name="Putnam N.H."/>
            <person name="Grigoriev I.V."/>
            <person name="Rokhsar D.S."/>
        </authorList>
    </citation>
    <scope>NUCLEOTIDE SEQUENCE</scope>
</reference>
<dbReference type="OrthoDB" id="10044343at2759"/>
<organism evidence="3 4">
    <name type="scientific">Helobdella robusta</name>
    <name type="common">Californian leech</name>
    <dbReference type="NCBI Taxonomy" id="6412"/>
    <lineage>
        <taxon>Eukaryota</taxon>
        <taxon>Metazoa</taxon>
        <taxon>Spiralia</taxon>
        <taxon>Lophotrochozoa</taxon>
        <taxon>Annelida</taxon>
        <taxon>Clitellata</taxon>
        <taxon>Hirudinea</taxon>
        <taxon>Rhynchobdellida</taxon>
        <taxon>Glossiphoniidae</taxon>
        <taxon>Helobdella</taxon>
    </lineage>
</organism>
<dbReference type="PANTHER" id="PTHR12656:SF5">
    <property type="entry name" value="TRITHORAX GROUP PROTEIN OSA"/>
    <property type="match status" value="1"/>
</dbReference>